<name>A0ABS0CR08_9NOCA</name>
<dbReference type="EMBL" id="JADLQX010000011">
    <property type="protein sequence ID" value="MBF6299063.1"/>
    <property type="molecule type" value="Genomic_DNA"/>
</dbReference>
<keyword evidence="3" id="KW-1185">Reference proteome</keyword>
<dbReference type="Proteomes" id="UP000702209">
    <property type="component" value="Unassembled WGS sequence"/>
</dbReference>
<keyword evidence="1" id="KW-0812">Transmembrane</keyword>
<feature type="transmembrane region" description="Helical" evidence="1">
    <location>
        <begin position="42"/>
        <end position="64"/>
    </location>
</feature>
<evidence type="ECO:0000256" key="1">
    <source>
        <dbReference type="SAM" id="Phobius"/>
    </source>
</evidence>
<accession>A0ABS0CR08</accession>
<comment type="caution">
    <text evidence="2">The sequence shown here is derived from an EMBL/GenBank/DDBJ whole genome shotgun (WGS) entry which is preliminary data.</text>
</comment>
<reference evidence="2 3" key="1">
    <citation type="submission" date="2020-10" db="EMBL/GenBank/DDBJ databases">
        <title>Identification of Nocardia species via Next-generation sequencing and recognition of intraspecies genetic diversity.</title>
        <authorList>
            <person name="Li P."/>
            <person name="Li P."/>
            <person name="Lu B."/>
        </authorList>
    </citation>
    <scope>NUCLEOTIDE SEQUENCE [LARGE SCALE GENOMIC DNA]</scope>
    <source>
        <strain evidence="2 3">BJ06-0157</strain>
    </source>
</reference>
<sequence length="321" mass="34697">MTDERLEPQPSNMEVHHADNVIVGPYGRQTIYNSQSGVPMKIALGAIGGTIALALTAIVGTATLTSHSQSALSTASPQVASSPAVVPIEAVAQSANWSPLAVSDVAPLSPPAGDLRFVLPERMDVDPVTFGEDEVDELYARYRGVPVGSATTTFTLRNTVTETVTITRMSAEKKCGDPYEGTVFQGRTQGGPVPNIKIGVDLDKSAPIVQQMYFQPDSSNFRLAGPDYFKENTVTVDPGEMKTFTLGVTTERYGCSFELRVYVATSRGTVYTDVNQNGQPFRISGSAAPADPDIWYSGYNVYYRQENDPLKPGTWSRQDPK</sequence>
<organism evidence="2 3">
    <name type="scientific">Nocardia amamiensis</name>
    <dbReference type="NCBI Taxonomy" id="404578"/>
    <lineage>
        <taxon>Bacteria</taxon>
        <taxon>Bacillati</taxon>
        <taxon>Actinomycetota</taxon>
        <taxon>Actinomycetes</taxon>
        <taxon>Mycobacteriales</taxon>
        <taxon>Nocardiaceae</taxon>
        <taxon>Nocardia</taxon>
    </lineage>
</organism>
<proteinExistence type="predicted"/>
<evidence type="ECO:0000313" key="3">
    <source>
        <dbReference type="Proteomes" id="UP000702209"/>
    </source>
</evidence>
<gene>
    <name evidence="2" type="ORF">IU459_16155</name>
</gene>
<evidence type="ECO:0000313" key="2">
    <source>
        <dbReference type="EMBL" id="MBF6299063.1"/>
    </source>
</evidence>
<keyword evidence="1" id="KW-1133">Transmembrane helix</keyword>
<protein>
    <submittedName>
        <fullName evidence="2">Uncharacterized protein</fullName>
    </submittedName>
</protein>
<dbReference type="RefSeq" id="WP_195130356.1">
    <property type="nucleotide sequence ID" value="NZ_JADLQX010000011.1"/>
</dbReference>
<keyword evidence="1" id="KW-0472">Membrane</keyword>